<dbReference type="InterPro" id="IPR035906">
    <property type="entry name" value="MetI-like_sf"/>
</dbReference>
<keyword evidence="10" id="KW-1185">Reference proteome</keyword>
<evidence type="ECO:0000256" key="3">
    <source>
        <dbReference type="ARBA" id="ARBA00022475"/>
    </source>
</evidence>
<feature type="transmembrane region" description="Helical" evidence="7">
    <location>
        <begin position="77"/>
        <end position="97"/>
    </location>
</feature>
<name>A0ABS7DPC4_9FIRM</name>
<dbReference type="InterPro" id="IPR050901">
    <property type="entry name" value="BP-dep_ABC_trans_perm"/>
</dbReference>
<evidence type="ECO:0000259" key="8">
    <source>
        <dbReference type="PROSITE" id="PS50928"/>
    </source>
</evidence>
<feature type="transmembrane region" description="Helical" evidence="7">
    <location>
        <begin position="13"/>
        <end position="35"/>
    </location>
</feature>
<evidence type="ECO:0000313" key="9">
    <source>
        <dbReference type="EMBL" id="MBW7572660.1"/>
    </source>
</evidence>
<dbReference type="InterPro" id="IPR000515">
    <property type="entry name" value="MetI-like"/>
</dbReference>
<dbReference type="PROSITE" id="PS50928">
    <property type="entry name" value="ABC_TM1"/>
    <property type="match status" value="1"/>
</dbReference>
<evidence type="ECO:0000256" key="4">
    <source>
        <dbReference type="ARBA" id="ARBA00022692"/>
    </source>
</evidence>
<evidence type="ECO:0000256" key="2">
    <source>
        <dbReference type="ARBA" id="ARBA00022448"/>
    </source>
</evidence>
<sequence length="293" mass="33411">MKNAKLQKWSGKLIVRVVLLLFTAVVLLPIIWTFYTSFKTSSEFLTNAWALPAGLHWDNYKNALEKGNMLAYFWNSAYITLIALVFVVFLAVPTAYVTSRFPFRFSKGLSILFMAGLFVSQNYIVIPIFLSLNKIQNFLNQYVMFQHLEITNNLTVLALIYAVCELPFTIYLLTGFFRTIPHDYEDAAQIDGCGYFGTLFRIIVPMAKPAMITVIMFNFMSFWNEYIMATTILKEQKWTLPVGLANLMEQQKFATDWGAMFAGMVLVMIPTMILYSLVQNKLTEGISMGGLKG</sequence>
<feature type="transmembrane region" description="Helical" evidence="7">
    <location>
        <begin position="257"/>
        <end position="278"/>
    </location>
</feature>
<feature type="domain" description="ABC transmembrane type-1" evidence="8">
    <location>
        <begin position="73"/>
        <end position="278"/>
    </location>
</feature>
<evidence type="ECO:0000313" key="10">
    <source>
        <dbReference type="Proteomes" id="UP000719942"/>
    </source>
</evidence>
<feature type="transmembrane region" description="Helical" evidence="7">
    <location>
        <begin position="109"/>
        <end position="130"/>
    </location>
</feature>
<keyword evidence="5 7" id="KW-1133">Transmembrane helix</keyword>
<proteinExistence type="inferred from homology"/>
<dbReference type="EMBL" id="JAGFNZ010000002">
    <property type="protein sequence ID" value="MBW7572660.1"/>
    <property type="molecule type" value="Genomic_DNA"/>
</dbReference>
<keyword evidence="4 7" id="KW-0812">Transmembrane</keyword>
<evidence type="ECO:0000256" key="5">
    <source>
        <dbReference type="ARBA" id="ARBA00022989"/>
    </source>
</evidence>
<comment type="similarity">
    <text evidence="7">Belongs to the binding-protein-dependent transport system permease family.</text>
</comment>
<keyword evidence="3" id="KW-1003">Cell membrane</keyword>
<gene>
    <name evidence="9" type="ORF">J5W02_07515</name>
</gene>
<dbReference type="Proteomes" id="UP000719942">
    <property type="component" value="Unassembled WGS sequence"/>
</dbReference>
<accession>A0ABS7DPC4</accession>
<feature type="transmembrane region" description="Helical" evidence="7">
    <location>
        <begin position="150"/>
        <end position="173"/>
    </location>
</feature>
<keyword evidence="2 7" id="KW-0813">Transport</keyword>
<dbReference type="PANTHER" id="PTHR32243">
    <property type="entry name" value="MALTOSE TRANSPORT SYSTEM PERMEASE-RELATED"/>
    <property type="match status" value="1"/>
</dbReference>
<protein>
    <submittedName>
        <fullName evidence="9">Carbohydrate ABC transporter permease</fullName>
    </submittedName>
</protein>
<dbReference type="Gene3D" id="1.10.3720.10">
    <property type="entry name" value="MetI-like"/>
    <property type="match status" value="1"/>
</dbReference>
<dbReference type="RefSeq" id="WP_219965050.1">
    <property type="nucleotide sequence ID" value="NZ_JAGFNZ010000002.1"/>
</dbReference>
<evidence type="ECO:0000256" key="1">
    <source>
        <dbReference type="ARBA" id="ARBA00004651"/>
    </source>
</evidence>
<reference evidence="9 10" key="1">
    <citation type="submission" date="2021-03" db="EMBL/GenBank/DDBJ databases">
        <title>Caproiciproducens sp. nov. isolated from feces of cow.</title>
        <authorList>
            <person name="Choi J.-Y."/>
        </authorList>
    </citation>
    <scope>NUCLEOTIDE SEQUENCE [LARGE SCALE GENOMIC DNA]</scope>
    <source>
        <strain evidence="9 10">AGMB10547</strain>
    </source>
</reference>
<evidence type="ECO:0000256" key="6">
    <source>
        <dbReference type="ARBA" id="ARBA00023136"/>
    </source>
</evidence>
<dbReference type="SUPFAM" id="SSF161098">
    <property type="entry name" value="MetI-like"/>
    <property type="match status" value="1"/>
</dbReference>
<comment type="caution">
    <text evidence="9">The sequence shown here is derived from an EMBL/GenBank/DDBJ whole genome shotgun (WGS) entry which is preliminary data.</text>
</comment>
<dbReference type="CDD" id="cd06261">
    <property type="entry name" value="TM_PBP2"/>
    <property type="match status" value="1"/>
</dbReference>
<evidence type="ECO:0000256" key="7">
    <source>
        <dbReference type="RuleBase" id="RU363032"/>
    </source>
</evidence>
<dbReference type="PANTHER" id="PTHR32243:SF24">
    <property type="entry name" value="DIACETYLCHITOBIOSE UPTAKE SYSTEM PERMEASE PROTEIN NGCG"/>
    <property type="match status" value="1"/>
</dbReference>
<keyword evidence="6 7" id="KW-0472">Membrane</keyword>
<comment type="subcellular location">
    <subcellularLocation>
        <location evidence="1 7">Cell membrane</location>
        <topology evidence="1 7">Multi-pass membrane protein</topology>
    </subcellularLocation>
</comment>
<organism evidence="9 10">
    <name type="scientific">Caproiciproducens faecalis</name>
    <dbReference type="NCBI Taxonomy" id="2820301"/>
    <lineage>
        <taxon>Bacteria</taxon>
        <taxon>Bacillati</taxon>
        <taxon>Bacillota</taxon>
        <taxon>Clostridia</taxon>
        <taxon>Eubacteriales</taxon>
        <taxon>Acutalibacteraceae</taxon>
        <taxon>Caproiciproducens</taxon>
    </lineage>
</organism>
<dbReference type="Pfam" id="PF00528">
    <property type="entry name" value="BPD_transp_1"/>
    <property type="match status" value="1"/>
</dbReference>